<dbReference type="EMBL" id="JARIHO010000006">
    <property type="protein sequence ID" value="KAJ7359803.1"/>
    <property type="molecule type" value="Genomic_DNA"/>
</dbReference>
<feature type="compositionally biased region" description="Basic and acidic residues" evidence="1">
    <location>
        <begin position="100"/>
        <end position="119"/>
    </location>
</feature>
<evidence type="ECO:0000256" key="1">
    <source>
        <dbReference type="SAM" id="MobiDB-lite"/>
    </source>
</evidence>
<feature type="compositionally biased region" description="Basic and acidic residues" evidence="1">
    <location>
        <begin position="235"/>
        <end position="246"/>
    </location>
</feature>
<feature type="compositionally biased region" description="Basic and acidic residues" evidence="1">
    <location>
        <begin position="196"/>
        <end position="212"/>
    </location>
</feature>
<dbReference type="Proteomes" id="UP001218218">
    <property type="component" value="Unassembled WGS sequence"/>
</dbReference>
<accession>A0AAD7F0H7</accession>
<gene>
    <name evidence="2" type="ORF">DFH08DRAFT_801565</name>
</gene>
<keyword evidence="3" id="KW-1185">Reference proteome</keyword>
<evidence type="ECO:0000313" key="3">
    <source>
        <dbReference type="Proteomes" id="UP001218218"/>
    </source>
</evidence>
<name>A0AAD7F0H7_9AGAR</name>
<feature type="region of interest" description="Disordered" evidence="1">
    <location>
        <begin position="192"/>
        <end position="246"/>
    </location>
</feature>
<comment type="caution">
    <text evidence="2">The sequence shown here is derived from an EMBL/GenBank/DDBJ whole genome shotgun (WGS) entry which is preliminary data.</text>
</comment>
<protein>
    <submittedName>
        <fullName evidence="2">Uncharacterized protein</fullName>
    </submittedName>
</protein>
<dbReference type="AlphaFoldDB" id="A0AAD7F0H7"/>
<feature type="region of interest" description="Disordered" evidence="1">
    <location>
        <begin position="100"/>
        <end position="178"/>
    </location>
</feature>
<reference evidence="2" key="1">
    <citation type="submission" date="2023-03" db="EMBL/GenBank/DDBJ databases">
        <title>Massive genome expansion in bonnet fungi (Mycena s.s.) driven by repeated elements and novel gene families across ecological guilds.</title>
        <authorList>
            <consortium name="Lawrence Berkeley National Laboratory"/>
            <person name="Harder C.B."/>
            <person name="Miyauchi S."/>
            <person name="Viragh M."/>
            <person name="Kuo A."/>
            <person name="Thoen E."/>
            <person name="Andreopoulos B."/>
            <person name="Lu D."/>
            <person name="Skrede I."/>
            <person name="Drula E."/>
            <person name="Henrissat B."/>
            <person name="Morin E."/>
            <person name="Kohler A."/>
            <person name="Barry K."/>
            <person name="LaButti K."/>
            <person name="Morin E."/>
            <person name="Salamov A."/>
            <person name="Lipzen A."/>
            <person name="Mereny Z."/>
            <person name="Hegedus B."/>
            <person name="Baldrian P."/>
            <person name="Stursova M."/>
            <person name="Weitz H."/>
            <person name="Taylor A."/>
            <person name="Grigoriev I.V."/>
            <person name="Nagy L.G."/>
            <person name="Martin F."/>
            <person name="Kauserud H."/>
        </authorList>
    </citation>
    <scope>NUCLEOTIDE SEQUENCE</scope>
    <source>
        <strain evidence="2">CBHHK002</strain>
    </source>
</reference>
<organism evidence="2 3">
    <name type="scientific">Mycena albidolilacea</name>
    <dbReference type="NCBI Taxonomy" id="1033008"/>
    <lineage>
        <taxon>Eukaryota</taxon>
        <taxon>Fungi</taxon>
        <taxon>Dikarya</taxon>
        <taxon>Basidiomycota</taxon>
        <taxon>Agaricomycotina</taxon>
        <taxon>Agaricomycetes</taxon>
        <taxon>Agaricomycetidae</taxon>
        <taxon>Agaricales</taxon>
        <taxon>Marasmiineae</taxon>
        <taxon>Mycenaceae</taxon>
        <taxon>Mycena</taxon>
    </lineage>
</organism>
<evidence type="ECO:0000313" key="2">
    <source>
        <dbReference type="EMBL" id="KAJ7359803.1"/>
    </source>
</evidence>
<proteinExistence type="predicted"/>
<sequence>MMSNNCKLTVKWSKPHRVKSRIFNSYILETVGGVPMAGTYSSRQLWAYITQAGMPLALVQEEFMSKVKGEAKVEAEAVAKLWAAEIEEVEQLRVEERQRIEPENQRTEAVRSNQKETGRSNHKVVSQSNQKKGGWTVEPEDGGWTVKPEGGWTVKPEGGWTVESEGQRQEDIGPNEESQELWAEVQAEGVRTRGQRYLEHNPEGHGQGDDQWKTTGGEVMTNKRKRSKPEEEDWRELAREGIKPWK</sequence>